<name>A0A1I0VLY1_9RHOB</name>
<accession>A0A1I0VLY1</accession>
<keyword evidence="1" id="KW-0238">DNA-binding</keyword>
<reference evidence="4 5" key="1">
    <citation type="submission" date="2016-10" db="EMBL/GenBank/DDBJ databases">
        <authorList>
            <person name="de Groot N.N."/>
        </authorList>
    </citation>
    <scope>NUCLEOTIDE SEQUENCE [LARGE SCALE GENOMIC DNA]</scope>
    <source>
        <strain evidence="4 5">DSM 29316</strain>
    </source>
</reference>
<dbReference type="PANTHER" id="PTHR30204">
    <property type="entry name" value="REDOX-CYCLING DRUG-SENSING TRANSCRIPTIONAL ACTIVATOR SOXR"/>
    <property type="match status" value="1"/>
</dbReference>
<proteinExistence type="predicted"/>
<keyword evidence="5" id="KW-1185">Reference proteome</keyword>
<dbReference type="InterPro" id="IPR009061">
    <property type="entry name" value="DNA-bd_dom_put_sf"/>
</dbReference>
<dbReference type="STRING" id="871651.SAMN05421688_0741"/>
<dbReference type="GO" id="GO:0003677">
    <property type="term" value="F:DNA binding"/>
    <property type="evidence" value="ECO:0007669"/>
    <property type="project" value="UniProtKB-KW"/>
</dbReference>
<evidence type="ECO:0000256" key="2">
    <source>
        <dbReference type="SAM" id="MobiDB-lite"/>
    </source>
</evidence>
<dbReference type="Pfam" id="PF13411">
    <property type="entry name" value="MerR_1"/>
    <property type="match status" value="1"/>
</dbReference>
<feature type="compositionally biased region" description="Acidic residues" evidence="2">
    <location>
        <begin position="218"/>
        <end position="233"/>
    </location>
</feature>
<protein>
    <submittedName>
        <fullName evidence="4">MerR HTH family regulatory protein</fullName>
    </submittedName>
</protein>
<organism evidence="4 5">
    <name type="scientific">Poseidonocella pacifica</name>
    <dbReference type="NCBI Taxonomy" id="871651"/>
    <lineage>
        <taxon>Bacteria</taxon>
        <taxon>Pseudomonadati</taxon>
        <taxon>Pseudomonadota</taxon>
        <taxon>Alphaproteobacteria</taxon>
        <taxon>Rhodobacterales</taxon>
        <taxon>Roseobacteraceae</taxon>
        <taxon>Poseidonocella</taxon>
    </lineage>
</organism>
<dbReference type="GO" id="GO:0003700">
    <property type="term" value="F:DNA-binding transcription factor activity"/>
    <property type="evidence" value="ECO:0007669"/>
    <property type="project" value="InterPro"/>
</dbReference>
<feature type="domain" description="HTH merR-type" evidence="3">
    <location>
        <begin position="10"/>
        <end position="78"/>
    </location>
</feature>
<sequence length="304" mass="33013">MAKSPDAFRTISEVAEWLETPAHVLRFWESKFSQVKPVKRAGGRRYYRPADMRLLGGIKKLLHEDGMTIKGAQRILREEGVRHVAQMSIPLEDDLSDYVDDPAEENAAPAPSPAPIVAELPEPVLPGPIEEDIAEPVLTEPVVEEVADPVLPEQVEEDTAQDQELAPVVEDPEPSPQSDLPFFKRAPREDASEPAPRVAEEIGDQPAEIAEEIAALPELEEPLPDPDPEEIEVPEPPSLAEQIGDRIAEIPEVPHADEIMAPAGTLSSLTLEQVAVLGASTAEVAPVAARLRALRERLTSAAQG</sequence>
<feature type="region of interest" description="Disordered" evidence="2">
    <location>
        <begin position="155"/>
        <end position="207"/>
    </location>
</feature>
<dbReference type="InterPro" id="IPR047057">
    <property type="entry name" value="MerR_fam"/>
</dbReference>
<dbReference type="PROSITE" id="PS50937">
    <property type="entry name" value="HTH_MERR_2"/>
    <property type="match status" value="1"/>
</dbReference>
<evidence type="ECO:0000313" key="4">
    <source>
        <dbReference type="EMBL" id="SFA77007.1"/>
    </source>
</evidence>
<dbReference type="Proteomes" id="UP000198796">
    <property type="component" value="Unassembled WGS sequence"/>
</dbReference>
<dbReference type="OrthoDB" id="9810140at2"/>
<evidence type="ECO:0000259" key="3">
    <source>
        <dbReference type="PROSITE" id="PS50937"/>
    </source>
</evidence>
<dbReference type="SMART" id="SM00422">
    <property type="entry name" value="HTH_MERR"/>
    <property type="match status" value="1"/>
</dbReference>
<dbReference type="InterPro" id="IPR000551">
    <property type="entry name" value="MerR-type_HTH_dom"/>
</dbReference>
<dbReference type="PANTHER" id="PTHR30204:SF15">
    <property type="entry name" value="BLL5018 PROTEIN"/>
    <property type="match status" value="1"/>
</dbReference>
<dbReference type="AlphaFoldDB" id="A0A1I0VLY1"/>
<gene>
    <name evidence="4" type="ORF">SAMN05421688_0741</name>
</gene>
<dbReference type="EMBL" id="FOJU01000001">
    <property type="protein sequence ID" value="SFA77007.1"/>
    <property type="molecule type" value="Genomic_DNA"/>
</dbReference>
<feature type="region of interest" description="Disordered" evidence="2">
    <location>
        <begin position="216"/>
        <end position="235"/>
    </location>
</feature>
<evidence type="ECO:0000256" key="1">
    <source>
        <dbReference type="ARBA" id="ARBA00023125"/>
    </source>
</evidence>
<dbReference type="RefSeq" id="WP_092060668.1">
    <property type="nucleotide sequence ID" value="NZ_FOJU01000001.1"/>
</dbReference>
<dbReference type="CDD" id="cd04765">
    <property type="entry name" value="HTH_MlrA-like_sg2"/>
    <property type="match status" value="1"/>
</dbReference>
<evidence type="ECO:0000313" key="5">
    <source>
        <dbReference type="Proteomes" id="UP000198796"/>
    </source>
</evidence>
<dbReference type="Gene3D" id="1.10.1660.10">
    <property type="match status" value="1"/>
</dbReference>
<dbReference type="SUPFAM" id="SSF46955">
    <property type="entry name" value="Putative DNA-binding domain"/>
    <property type="match status" value="1"/>
</dbReference>